<evidence type="ECO:0000313" key="3">
    <source>
        <dbReference type="Proteomes" id="UP000054023"/>
    </source>
</evidence>
<proteinExistence type="predicted"/>
<sequence length="160" mass="17782">MDSLRRCTRNSCERPAAATLTYSYKDSTVVVGPLSVYAEPHTYDLCDRHAASVTPPRGWEVLRLTLSSAPKQEDDLLALADAVRESPEVQAAWALAQKAQREAEQSGREQSGREQSGREPEAERAVEPELPMRSSRDRMAPPVRAGSPGISRRHLRMIQD</sequence>
<dbReference type="InterPro" id="IPR021888">
    <property type="entry name" value="DUF3499"/>
</dbReference>
<protein>
    <recommendedName>
        <fullName evidence="4">DUF3499 domain-containing protein</fullName>
    </recommendedName>
</protein>
<comment type="caution">
    <text evidence="2">The sequence shown here is derived from an EMBL/GenBank/DDBJ whole genome shotgun (WGS) entry which is preliminary data.</text>
</comment>
<feature type="compositionally biased region" description="Basic residues" evidence="1">
    <location>
        <begin position="151"/>
        <end position="160"/>
    </location>
</feature>
<dbReference type="OrthoDB" id="3216194at2"/>
<dbReference type="EMBL" id="LQBM01000001">
    <property type="protein sequence ID" value="KUG60322.1"/>
    <property type="molecule type" value="Genomic_DNA"/>
</dbReference>
<evidence type="ECO:0000256" key="1">
    <source>
        <dbReference type="SAM" id="MobiDB-lite"/>
    </source>
</evidence>
<evidence type="ECO:0008006" key="4">
    <source>
        <dbReference type="Google" id="ProtNLM"/>
    </source>
</evidence>
<dbReference type="Pfam" id="PF12005">
    <property type="entry name" value="DUF3499"/>
    <property type="match status" value="1"/>
</dbReference>
<keyword evidence="3" id="KW-1185">Reference proteome</keyword>
<dbReference type="AlphaFoldDB" id="A0A0W8IJE8"/>
<dbReference type="STRING" id="317018.AVL63_07900"/>
<gene>
    <name evidence="2" type="ORF">AVL63_07900</name>
</gene>
<evidence type="ECO:0000313" key="2">
    <source>
        <dbReference type="EMBL" id="KUG60322.1"/>
    </source>
</evidence>
<dbReference type="Proteomes" id="UP000054023">
    <property type="component" value="Unassembled WGS sequence"/>
</dbReference>
<reference evidence="3" key="1">
    <citation type="submission" date="2015-12" db="EMBL/GenBank/DDBJ databases">
        <authorList>
            <person name="Nair G.R."/>
            <person name="Kaur G."/>
            <person name="Mayilraj S."/>
        </authorList>
    </citation>
    <scope>NUCLEOTIDE SEQUENCE [LARGE SCALE GENOMIC DNA]</scope>
    <source>
        <strain evidence="3">CD08_7</strain>
    </source>
</reference>
<feature type="region of interest" description="Disordered" evidence="1">
    <location>
        <begin position="93"/>
        <end position="160"/>
    </location>
</feature>
<organism evidence="2 3">
    <name type="scientific">Nesterenkonia jeotgali</name>
    <dbReference type="NCBI Taxonomy" id="317018"/>
    <lineage>
        <taxon>Bacteria</taxon>
        <taxon>Bacillati</taxon>
        <taxon>Actinomycetota</taxon>
        <taxon>Actinomycetes</taxon>
        <taxon>Micrococcales</taxon>
        <taxon>Micrococcaceae</taxon>
        <taxon>Nesterenkonia</taxon>
    </lineage>
</organism>
<accession>A0A0W8IJE8</accession>
<dbReference type="RefSeq" id="WP_058887306.1">
    <property type="nucleotide sequence ID" value="NZ_LQBM01000001.1"/>
</dbReference>
<feature type="compositionally biased region" description="Basic and acidic residues" evidence="1">
    <location>
        <begin position="99"/>
        <end position="127"/>
    </location>
</feature>
<name>A0A0W8IJE8_9MICC</name>